<dbReference type="PANTHER" id="PTHR42988">
    <property type="entry name" value="PHOSPHOHYDROLASE"/>
    <property type="match status" value="1"/>
</dbReference>
<evidence type="ECO:0000256" key="4">
    <source>
        <dbReference type="ARBA" id="ARBA00025742"/>
    </source>
</evidence>
<evidence type="ECO:0000256" key="1">
    <source>
        <dbReference type="ARBA" id="ARBA00022723"/>
    </source>
</evidence>
<evidence type="ECO:0000256" key="3">
    <source>
        <dbReference type="ARBA" id="ARBA00023004"/>
    </source>
</evidence>
<proteinExistence type="inferred from homology"/>
<keyword evidence="2" id="KW-0378">Hydrolase</keyword>
<accession>A0ABY4FIW1</accession>
<dbReference type="InterPro" id="IPR004843">
    <property type="entry name" value="Calcineurin-like_PHP"/>
</dbReference>
<dbReference type="RefSeq" id="WP_244727021.1">
    <property type="nucleotide sequence ID" value="NZ_CP095045.1"/>
</dbReference>
<protein>
    <submittedName>
        <fullName evidence="6">Metallophosphoesterase</fullName>
    </submittedName>
</protein>
<dbReference type="Gene3D" id="3.60.21.10">
    <property type="match status" value="1"/>
</dbReference>
<keyword evidence="1" id="KW-0479">Metal-binding</keyword>
<sequence>MKIIQITDTHISHLGGTTNVNAERAIRFINALEPDFVIHTGDVTIMDPDEDRDRATAQEILAGIAAPWRALPGNHDVGEPGDSPFADRAVTSERVAAYRAHFGDDRFVERVGEWAVVGFNSELFGSGLPEEAEQWAWLEGLPELVGPHPVLVFTHKPVRAPSPELQNPHVAVGAESLPRLEELLARLDVRGYGSGHLHHYALTARDGAPVVSAPATAFTAGSSAGDEVTGPGLKQLGVVEYGIADGVVTPRFRAPADLVEADLLEIASVREALAAMGFDLAQIGVEA</sequence>
<evidence type="ECO:0000256" key="2">
    <source>
        <dbReference type="ARBA" id="ARBA00022801"/>
    </source>
</evidence>
<gene>
    <name evidence="6" type="ORF">MUN78_13245</name>
</gene>
<comment type="similarity">
    <text evidence="4">Belongs to the cyclic nucleotide phosphodiesterase class-III family.</text>
</comment>
<dbReference type="SUPFAM" id="SSF56300">
    <property type="entry name" value="Metallo-dependent phosphatases"/>
    <property type="match status" value="1"/>
</dbReference>
<reference evidence="6 7" key="1">
    <citation type="submission" date="2022-04" db="EMBL/GenBank/DDBJ databases">
        <title>Leucobacter sp. isolated from rhizosphere of garlic.</title>
        <authorList>
            <person name="Won M."/>
            <person name="Lee C.-M."/>
            <person name="Woen H.-Y."/>
            <person name="Kwon S.-W."/>
        </authorList>
    </citation>
    <scope>NUCLEOTIDE SEQUENCE [LARGE SCALE GENOMIC DNA]</scope>
    <source>
        <strain evidence="6 7">H21R-40</strain>
    </source>
</reference>
<keyword evidence="7" id="KW-1185">Reference proteome</keyword>
<dbReference type="EMBL" id="CP095045">
    <property type="protein sequence ID" value="UOQ56631.1"/>
    <property type="molecule type" value="Genomic_DNA"/>
</dbReference>
<organism evidence="6 7">
    <name type="scientific">Leucobacter allii</name>
    <dbReference type="NCBI Taxonomy" id="2932247"/>
    <lineage>
        <taxon>Bacteria</taxon>
        <taxon>Bacillati</taxon>
        <taxon>Actinomycetota</taxon>
        <taxon>Actinomycetes</taxon>
        <taxon>Micrococcales</taxon>
        <taxon>Microbacteriaceae</taxon>
        <taxon>Leucobacter</taxon>
    </lineage>
</organism>
<evidence type="ECO:0000313" key="7">
    <source>
        <dbReference type="Proteomes" id="UP000831786"/>
    </source>
</evidence>
<name>A0ABY4FIW1_9MICO</name>
<dbReference type="InterPro" id="IPR050884">
    <property type="entry name" value="CNP_phosphodiesterase-III"/>
</dbReference>
<dbReference type="InterPro" id="IPR029052">
    <property type="entry name" value="Metallo-depent_PP-like"/>
</dbReference>
<dbReference type="PANTHER" id="PTHR42988:SF2">
    <property type="entry name" value="CYCLIC NUCLEOTIDE PHOSPHODIESTERASE CBUA0032-RELATED"/>
    <property type="match status" value="1"/>
</dbReference>
<evidence type="ECO:0000313" key="6">
    <source>
        <dbReference type="EMBL" id="UOQ56631.1"/>
    </source>
</evidence>
<keyword evidence="3" id="KW-0408">Iron</keyword>
<feature type="domain" description="Calcineurin-like phosphoesterase" evidence="5">
    <location>
        <begin position="1"/>
        <end position="200"/>
    </location>
</feature>
<dbReference type="Proteomes" id="UP000831786">
    <property type="component" value="Chromosome"/>
</dbReference>
<evidence type="ECO:0000259" key="5">
    <source>
        <dbReference type="Pfam" id="PF00149"/>
    </source>
</evidence>
<dbReference type="Pfam" id="PF00149">
    <property type="entry name" value="Metallophos"/>
    <property type="match status" value="1"/>
</dbReference>